<comment type="caution">
    <text evidence="1">The sequence shown here is derived from an EMBL/GenBank/DDBJ whole genome shotgun (WGS) entry which is preliminary data.</text>
</comment>
<evidence type="ECO:0000313" key="1">
    <source>
        <dbReference type="EMBL" id="KAI4862362.1"/>
    </source>
</evidence>
<reference evidence="1 2" key="1">
    <citation type="journal article" date="2022" name="New Phytol.">
        <title>Ecological generalism drives hyperdiversity of secondary metabolite gene clusters in xylarialean endophytes.</title>
        <authorList>
            <person name="Franco M.E.E."/>
            <person name="Wisecaver J.H."/>
            <person name="Arnold A.E."/>
            <person name="Ju Y.M."/>
            <person name="Slot J.C."/>
            <person name="Ahrendt S."/>
            <person name="Moore L.P."/>
            <person name="Eastman K.E."/>
            <person name="Scott K."/>
            <person name="Konkel Z."/>
            <person name="Mondo S.J."/>
            <person name="Kuo A."/>
            <person name="Hayes R.D."/>
            <person name="Haridas S."/>
            <person name="Andreopoulos B."/>
            <person name="Riley R."/>
            <person name="LaButti K."/>
            <person name="Pangilinan J."/>
            <person name="Lipzen A."/>
            <person name="Amirebrahimi M."/>
            <person name="Yan J."/>
            <person name="Adam C."/>
            <person name="Keymanesh K."/>
            <person name="Ng V."/>
            <person name="Louie K."/>
            <person name="Northen T."/>
            <person name="Drula E."/>
            <person name="Henrissat B."/>
            <person name="Hsieh H.M."/>
            <person name="Youens-Clark K."/>
            <person name="Lutzoni F."/>
            <person name="Miadlikowska J."/>
            <person name="Eastwood D.C."/>
            <person name="Hamelin R.C."/>
            <person name="Grigoriev I.V."/>
            <person name="U'Ren J.M."/>
        </authorList>
    </citation>
    <scope>NUCLEOTIDE SEQUENCE [LARGE SCALE GENOMIC DNA]</scope>
    <source>
        <strain evidence="1 2">CBS 119005</strain>
    </source>
</reference>
<dbReference type="Proteomes" id="UP001497700">
    <property type="component" value="Unassembled WGS sequence"/>
</dbReference>
<protein>
    <submittedName>
        <fullName evidence="1">Phospholipase/carboxylesterase</fullName>
    </submittedName>
</protein>
<evidence type="ECO:0000313" key="2">
    <source>
        <dbReference type="Proteomes" id="UP001497700"/>
    </source>
</evidence>
<accession>A0ACB9YT31</accession>
<sequence>MSINTHIVEPQEGHQHTHTVIFLHGKGSDCEEFADEFFESEASEPAGCPRTLPDLFPTIRWVFPPAPLSESTRFQCVESQWFDMWSVEHPNVKPELQTDGLKQSIQLVLDVVEQVEALVPSKNIFLGGISQGFATVYSAYTSSNKTYAGLIGLCSWAPTAALDIIKGSQDETSNSTEDKKRLTNVFLRHSRDDDIIPVQEGRILRDTLRDRADTAVEFHEYGDGGHWVNEPEGVDDIAAFLHRIMDECR</sequence>
<gene>
    <name evidence="1" type="ORF">F4820DRAFT_24703</name>
</gene>
<proteinExistence type="predicted"/>
<dbReference type="EMBL" id="MU393527">
    <property type="protein sequence ID" value="KAI4862362.1"/>
    <property type="molecule type" value="Genomic_DNA"/>
</dbReference>
<name>A0ACB9YT31_9PEZI</name>
<organism evidence="1 2">
    <name type="scientific">Hypoxylon rubiginosum</name>
    <dbReference type="NCBI Taxonomy" id="110542"/>
    <lineage>
        <taxon>Eukaryota</taxon>
        <taxon>Fungi</taxon>
        <taxon>Dikarya</taxon>
        <taxon>Ascomycota</taxon>
        <taxon>Pezizomycotina</taxon>
        <taxon>Sordariomycetes</taxon>
        <taxon>Xylariomycetidae</taxon>
        <taxon>Xylariales</taxon>
        <taxon>Hypoxylaceae</taxon>
        <taxon>Hypoxylon</taxon>
    </lineage>
</organism>
<keyword evidence="2" id="KW-1185">Reference proteome</keyword>